<evidence type="ECO:0000313" key="7">
    <source>
        <dbReference type="Proteomes" id="UP000322822"/>
    </source>
</evidence>
<dbReference type="SUPFAM" id="SSF53850">
    <property type="entry name" value="Periplasmic binding protein-like II"/>
    <property type="match status" value="1"/>
</dbReference>
<evidence type="ECO:0000313" key="6">
    <source>
        <dbReference type="EMBL" id="QET05113.1"/>
    </source>
</evidence>
<dbReference type="Gene3D" id="3.40.190.10">
    <property type="entry name" value="Periplasmic binding protein-like II"/>
    <property type="match status" value="2"/>
</dbReference>
<comment type="similarity">
    <text evidence="1">Belongs to the LysR transcriptional regulatory family.</text>
</comment>
<reference evidence="6 7" key="1">
    <citation type="submission" date="2019-09" db="EMBL/GenBank/DDBJ databases">
        <title>FDA dAtabase for Regulatory Grade micrObial Sequences (FDA-ARGOS): Supporting development and validation of Infectious Disease Dx tests.</title>
        <authorList>
            <person name="Sciortino C."/>
            <person name="Tallon L."/>
            <person name="Sadzewicz L."/>
            <person name="Vavikolanu K."/>
            <person name="Mehta A."/>
            <person name="Aluvathingal J."/>
            <person name="Nadendla S."/>
            <person name="Nandy P."/>
            <person name="Geyer C."/>
            <person name="Yan Y."/>
            <person name="Sichtig H."/>
        </authorList>
    </citation>
    <scope>NUCLEOTIDE SEQUENCE [LARGE SCALE GENOMIC DNA]</scope>
    <source>
        <strain evidence="6 7">FDAARGOS_664</strain>
    </source>
</reference>
<evidence type="ECO:0000256" key="4">
    <source>
        <dbReference type="ARBA" id="ARBA00023163"/>
    </source>
</evidence>
<dbReference type="PANTHER" id="PTHR30126">
    <property type="entry name" value="HTH-TYPE TRANSCRIPTIONAL REGULATOR"/>
    <property type="match status" value="1"/>
</dbReference>
<name>A0A5P2HCB8_9BURK</name>
<dbReference type="EMBL" id="CP044067">
    <property type="protein sequence ID" value="QET05113.1"/>
    <property type="molecule type" value="Genomic_DNA"/>
</dbReference>
<dbReference type="Proteomes" id="UP000322822">
    <property type="component" value="Chromosome 2"/>
</dbReference>
<dbReference type="InterPro" id="IPR036388">
    <property type="entry name" value="WH-like_DNA-bd_sf"/>
</dbReference>
<dbReference type="Pfam" id="PF00126">
    <property type="entry name" value="HTH_1"/>
    <property type="match status" value="1"/>
</dbReference>
<dbReference type="OrthoDB" id="9803735at2"/>
<dbReference type="PROSITE" id="PS50931">
    <property type="entry name" value="HTH_LYSR"/>
    <property type="match status" value="1"/>
</dbReference>
<dbReference type="PRINTS" id="PR00039">
    <property type="entry name" value="HTHLYSR"/>
</dbReference>
<keyword evidence="4" id="KW-0804">Transcription</keyword>
<feature type="domain" description="HTH lysR-type" evidence="5">
    <location>
        <begin position="1"/>
        <end position="58"/>
    </location>
</feature>
<dbReference type="RefSeq" id="WP_150375172.1">
    <property type="nucleotide sequence ID" value="NZ_CP044067.1"/>
</dbReference>
<sequence>MNLKFIETFVWVARLRSFSLAADKLFTTQASVSSRISALERELDVRLLERNSKTVRLTAAGLRVLAEAEAVSESVERLRTALRADENASGVVRIGAMETVVHTWLAEMVTAVTRRHPNLEVELVVDTALRLHTLLREGQIDIALHTDLTHESGIASTALLSHPLAWIAAPDLPDTARDRIITFSRHSRPYQDLAQLLREHGMARARLNGINSVAAMVRLLIGGFGVGVIPPAIVEEPLARGELVVLDDALPQPPALPVTASWRTDIGFQATQRILDLIDMTVEQYAARVGPQRAVLAVR</sequence>
<dbReference type="SUPFAM" id="SSF46785">
    <property type="entry name" value="Winged helix' DNA-binding domain"/>
    <property type="match status" value="1"/>
</dbReference>
<dbReference type="CDD" id="cd05466">
    <property type="entry name" value="PBP2_LTTR_substrate"/>
    <property type="match status" value="1"/>
</dbReference>
<dbReference type="InterPro" id="IPR000847">
    <property type="entry name" value="LysR_HTH_N"/>
</dbReference>
<gene>
    <name evidence="6" type="ORF">FOB72_24030</name>
</gene>
<evidence type="ECO:0000256" key="3">
    <source>
        <dbReference type="ARBA" id="ARBA00023125"/>
    </source>
</evidence>
<keyword evidence="3" id="KW-0238">DNA-binding</keyword>
<dbReference type="GO" id="GO:0000976">
    <property type="term" value="F:transcription cis-regulatory region binding"/>
    <property type="evidence" value="ECO:0007669"/>
    <property type="project" value="TreeGrafter"/>
</dbReference>
<dbReference type="InterPro" id="IPR036390">
    <property type="entry name" value="WH_DNA-bd_sf"/>
</dbReference>
<evidence type="ECO:0000256" key="1">
    <source>
        <dbReference type="ARBA" id="ARBA00009437"/>
    </source>
</evidence>
<dbReference type="FunFam" id="1.10.10.10:FF:000001">
    <property type="entry name" value="LysR family transcriptional regulator"/>
    <property type="match status" value="1"/>
</dbReference>
<organism evidence="6 7">
    <name type="scientific">Cupriavidus pauculus</name>
    <dbReference type="NCBI Taxonomy" id="82633"/>
    <lineage>
        <taxon>Bacteria</taxon>
        <taxon>Pseudomonadati</taxon>
        <taxon>Pseudomonadota</taxon>
        <taxon>Betaproteobacteria</taxon>
        <taxon>Burkholderiales</taxon>
        <taxon>Burkholderiaceae</taxon>
        <taxon>Cupriavidus</taxon>
    </lineage>
</organism>
<dbReference type="PANTHER" id="PTHR30126:SF77">
    <property type="entry name" value="TRANSCRIPTIONAL REGULATORY PROTEIN"/>
    <property type="match status" value="1"/>
</dbReference>
<dbReference type="Pfam" id="PF03466">
    <property type="entry name" value="LysR_substrate"/>
    <property type="match status" value="1"/>
</dbReference>
<dbReference type="Gene3D" id="1.10.10.10">
    <property type="entry name" value="Winged helix-like DNA-binding domain superfamily/Winged helix DNA-binding domain"/>
    <property type="match status" value="1"/>
</dbReference>
<dbReference type="AlphaFoldDB" id="A0A5P2HCB8"/>
<evidence type="ECO:0000256" key="2">
    <source>
        <dbReference type="ARBA" id="ARBA00023015"/>
    </source>
</evidence>
<dbReference type="InterPro" id="IPR005119">
    <property type="entry name" value="LysR_subst-bd"/>
</dbReference>
<protein>
    <submittedName>
        <fullName evidence="6">LysR family transcriptional regulator</fullName>
    </submittedName>
</protein>
<dbReference type="GO" id="GO:0003700">
    <property type="term" value="F:DNA-binding transcription factor activity"/>
    <property type="evidence" value="ECO:0007669"/>
    <property type="project" value="InterPro"/>
</dbReference>
<keyword evidence="2" id="KW-0805">Transcription regulation</keyword>
<proteinExistence type="inferred from homology"/>
<evidence type="ECO:0000259" key="5">
    <source>
        <dbReference type="PROSITE" id="PS50931"/>
    </source>
</evidence>
<accession>A0A5P2HCB8</accession>